<dbReference type="Proteomes" id="UP000290649">
    <property type="component" value="Unassembled WGS sequence"/>
</dbReference>
<evidence type="ECO:0000313" key="3">
    <source>
        <dbReference type="Proteomes" id="UP000290649"/>
    </source>
</evidence>
<dbReference type="EMBL" id="QOUX01000001">
    <property type="protein sequence ID" value="RXJ04275.1"/>
    <property type="molecule type" value="Genomic_DNA"/>
</dbReference>
<keyword evidence="1" id="KW-0812">Transmembrane</keyword>
<reference evidence="2 3" key="1">
    <citation type="journal article" date="2019" name="Int. J. Syst. Evol. Microbiol.">
        <title>Anaerobacillus alkaliphilus sp. nov., a novel alkaliphilic and moderately halophilic bacterium.</title>
        <authorList>
            <person name="Borsodi A.K."/>
            <person name="Aszalos J.M."/>
            <person name="Bihari P."/>
            <person name="Nagy I."/>
            <person name="Schumann P."/>
            <person name="Sproer C."/>
            <person name="Kovacs A.L."/>
            <person name="Boka K."/>
            <person name="Dobosy P."/>
            <person name="Ovari M."/>
            <person name="Szili-Kovacs T."/>
            <person name="Toth E."/>
        </authorList>
    </citation>
    <scope>NUCLEOTIDE SEQUENCE [LARGE SCALE GENOMIC DNA]</scope>
    <source>
        <strain evidence="2 3">B16-10</strain>
    </source>
</reference>
<comment type="caution">
    <text evidence="2">The sequence shown here is derived from an EMBL/GenBank/DDBJ whole genome shotgun (WGS) entry which is preliminary data.</text>
</comment>
<accession>A0A4V1LGX7</accession>
<keyword evidence="1" id="KW-0472">Membrane</keyword>
<organism evidence="2 3">
    <name type="scientific">Anaerobacillus alkaliphilus</name>
    <dbReference type="NCBI Taxonomy" id="1548597"/>
    <lineage>
        <taxon>Bacteria</taxon>
        <taxon>Bacillati</taxon>
        <taxon>Bacillota</taxon>
        <taxon>Bacilli</taxon>
        <taxon>Bacillales</taxon>
        <taxon>Bacillaceae</taxon>
        <taxon>Anaerobacillus</taxon>
    </lineage>
</organism>
<evidence type="ECO:0000313" key="2">
    <source>
        <dbReference type="EMBL" id="RXJ04275.1"/>
    </source>
</evidence>
<protein>
    <submittedName>
        <fullName evidence="2">Uncharacterized protein</fullName>
    </submittedName>
</protein>
<gene>
    <name evidence="2" type="ORF">DS745_02510</name>
</gene>
<feature type="transmembrane region" description="Helical" evidence="1">
    <location>
        <begin position="23"/>
        <end position="43"/>
    </location>
</feature>
<keyword evidence="3" id="KW-1185">Reference proteome</keyword>
<evidence type="ECO:0000256" key="1">
    <source>
        <dbReference type="SAM" id="Phobius"/>
    </source>
</evidence>
<dbReference type="AlphaFoldDB" id="A0A4V1LGX7"/>
<sequence length="421" mass="48100">MILYGKMKVKVSSRKDDFLTKRLFIIGTVILSIVLVLSFSMFADNLAINTNKLTTKETTQLTIGSLKGEYHVDTIYLAEALSVGGDIPYEITIGEGTLSLRVQFDGELISEEEVRNTSVGLLKIHGEAGNYEVSILTEKAKDIKLTLRKEVIKDRDWSEFTLFDWGRKEIRLSDVEYQQYLNWVNENEIFAADVSLVGNDLLEVRFFELEEYSDILDFTEEILSIELQDLLTLNAEVADLHLREAYKASTYYQNQQEPTIQFFDLEGDLIVEYNTSSEQRRIEKEQEEERNRVNLGTFRMREPIDINGDVITITGGTTVARRLENELYSPNIVVRLGIQFENIRDVGTFASAKLFSIKDSWGQELEIYPFEENLGEIVKAGEETHGPVYFVASGKGPYEVTYTTTKAKVTWVVSDRELGIY</sequence>
<keyword evidence="1" id="KW-1133">Transmembrane helix</keyword>
<proteinExistence type="predicted"/>
<name>A0A4V1LGX7_9BACI</name>